<evidence type="ECO:0000256" key="1">
    <source>
        <dbReference type="SAM" id="MobiDB-lite"/>
    </source>
</evidence>
<name>A0A455T5F3_9CHLR</name>
<keyword evidence="2" id="KW-0472">Membrane</keyword>
<sequence>MTAHSASNAQTVRRLLRRFRGLQAHLLPDEEPLASHPVIWNSQQHGRVACDAILTNRRLLGYYQIRFPRPRLFLEAIPLEAITSITLRSPQSKPLLHELLIISGQRRVLLRAPRRVIENLYDALQRLSESERASQTTESAQTDGEEPDRALPPRFARQPLASSAEHSPAGIAVIFACGLILEIIAVFLWQTTGSLATSLPPFGAGLLAVVTAVLVYRQR</sequence>
<protein>
    <recommendedName>
        <fullName evidence="4">YokE-like PH domain-containing protein</fullName>
    </recommendedName>
</protein>
<feature type="transmembrane region" description="Helical" evidence="2">
    <location>
        <begin position="169"/>
        <end position="189"/>
    </location>
</feature>
<keyword evidence="2" id="KW-0812">Transmembrane</keyword>
<gene>
    <name evidence="3" type="ORF">KTA_09030</name>
</gene>
<evidence type="ECO:0000256" key="2">
    <source>
        <dbReference type="SAM" id="Phobius"/>
    </source>
</evidence>
<accession>A0A455T5F3</accession>
<organism evidence="3">
    <name type="scientific">Thermogemmatispora argillosa</name>
    <dbReference type="NCBI Taxonomy" id="2045280"/>
    <lineage>
        <taxon>Bacteria</taxon>
        <taxon>Bacillati</taxon>
        <taxon>Chloroflexota</taxon>
        <taxon>Ktedonobacteria</taxon>
        <taxon>Thermogemmatisporales</taxon>
        <taxon>Thermogemmatisporaceae</taxon>
        <taxon>Thermogemmatispora</taxon>
    </lineage>
</organism>
<reference evidence="3" key="1">
    <citation type="submission" date="2018-12" db="EMBL/GenBank/DDBJ databases">
        <title>Novel natural products biosynthetic potential of the class Ktedonobacteria.</title>
        <authorList>
            <person name="Zheng Y."/>
            <person name="Saitou A."/>
            <person name="Wang C.M."/>
            <person name="Toyoda A."/>
            <person name="Minakuchi Y."/>
            <person name="Sekiguchi Y."/>
            <person name="Ueda K."/>
            <person name="Takano H."/>
            <person name="Sakai Y."/>
            <person name="Yokota A."/>
            <person name="Yabe S."/>
        </authorList>
    </citation>
    <scope>NUCLEOTIDE SEQUENCE</scope>
    <source>
        <strain evidence="3">A3-2</strain>
    </source>
</reference>
<dbReference type="EMBL" id="AP019377">
    <property type="protein sequence ID" value="BBH92704.1"/>
    <property type="molecule type" value="Genomic_DNA"/>
</dbReference>
<feature type="transmembrane region" description="Helical" evidence="2">
    <location>
        <begin position="195"/>
        <end position="216"/>
    </location>
</feature>
<feature type="compositionally biased region" description="Polar residues" evidence="1">
    <location>
        <begin position="133"/>
        <end position="142"/>
    </location>
</feature>
<proteinExistence type="predicted"/>
<evidence type="ECO:0008006" key="4">
    <source>
        <dbReference type="Google" id="ProtNLM"/>
    </source>
</evidence>
<feature type="region of interest" description="Disordered" evidence="1">
    <location>
        <begin position="131"/>
        <end position="152"/>
    </location>
</feature>
<evidence type="ECO:0000313" key="3">
    <source>
        <dbReference type="EMBL" id="BBH92704.1"/>
    </source>
</evidence>
<dbReference type="AlphaFoldDB" id="A0A455T5F3"/>
<keyword evidence="2" id="KW-1133">Transmembrane helix</keyword>